<accession>A0ACC2X5Q8</accession>
<keyword evidence="2" id="KW-1185">Reference proteome</keyword>
<organism evidence="1 2">
    <name type="scientific">Naganishia vaughanmartiniae</name>
    <dbReference type="NCBI Taxonomy" id="1424756"/>
    <lineage>
        <taxon>Eukaryota</taxon>
        <taxon>Fungi</taxon>
        <taxon>Dikarya</taxon>
        <taxon>Basidiomycota</taxon>
        <taxon>Agaricomycotina</taxon>
        <taxon>Tremellomycetes</taxon>
        <taxon>Filobasidiales</taxon>
        <taxon>Filobasidiaceae</taxon>
        <taxon>Naganishia</taxon>
    </lineage>
</organism>
<dbReference type="EMBL" id="JASBWU010000009">
    <property type="protein sequence ID" value="KAJ9119242.1"/>
    <property type="molecule type" value="Genomic_DNA"/>
</dbReference>
<reference evidence="1" key="1">
    <citation type="submission" date="2023-04" db="EMBL/GenBank/DDBJ databases">
        <title>Draft Genome sequencing of Naganishia species isolated from polar environments using Oxford Nanopore Technology.</title>
        <authorList>
            <person name="Leo P."/>
            <person name="Venkateswaran K."/>
        </authorList>
    </citation>
    <scope>NUCLEOTIDE SEQUENCE</scope>
    <source>
        <strain evidence="1">MNA-CCFEE 5425</strain>
    </source>
</reference>
<name>A0ACC2X5Q8_9TREE</name>
<comment type="caution">
    <text evidence="1">The sequence shown here is derived from an EMBL/GenBank/DDBJ whole genome shotgun (WGS) entry which is preliminary data.</text>
</comment>
<sequence length="220" mass="22224">MRRGRLAAPGQTDILDDEPNNNGVDPYTYQDGRSPQMSQYASQGGYPASATGTAPSLAPLMATGGAMPPSRNGSYSEASQSAAGGGGAQGITRGPSTASTLTSSGFAGRGAQVPAGQMPYSAYYQAASGAGSYANASSASVAMPLPAPAPTQPLTGAQQKAREAAQERPVLRTANPSSSDDYYAPASASGVYVHSDNGRYVPEGDGEEEVDDGPSELPPQ</sequence>
<evidence type="ECO:0000313" key="2">
    <source>
        <dbReference type="Proteomes" id="UP001243375"/>
    </source>
</evidence>
<proteinExistence type="predicted"/>
<gene>
    <name evidence="1" type="ORF">QFC22_003734</name>
</gene>
<dbReference type="Proteomes" id="UP001243375">
    <property type="component" value="Unassembled WGS sequence"/>
</dbReference>
<protein>
    <submittedName>
        <fullName evidence="1">Uncharacterized protein</fullName>
    </submittedName>
</protein>
<evidence type="ECO:0000313" key="1">
    <source>
        <dbReference type="EMBL" id="KAJ9119242.1"/>
    </source>
</evidence>